<dbReference type="PANTHER" id="PTHR32387">
    <property type="entry name" value="WU:FJ29H11"/>
    <property type="match status" value="1"/>
</dbReference>
<keyword evidence="2" id="KW-1185">Reference proteome</keyword>
<dbReference type="PANTHER" id="PTHR32387:SF3">
    <property type="entry name" value="ATP_DNA BINDING PROTEIN"/>
    <property type="match status" value="1"/>
</dbReference>
<accession>A0A830C6K5</accession>
<dbReference type="OrthoDB" id="1262810at2759"/>
<evidence type="ECO:0000313" key="2">
    <source>
        <dbReference type="Proteomes" id="UP000653305"/>
    </source>
</evidence>
<protein>
    <recommendedName>
        <fullName evidence="3">Sacsin</fullName>
    </recommendedName>
</protein>
<gene>
    <name evidence="1" type="ORF">PHJA_001520600</name>
</gene>
<proteinExistence type="predicted"/>
<dbReference type="InterPro" id="IPR052957">
    <property type="entry name" value="Auxin_embryo_med"/>
</dbReference>
<reference evidence="1" key="1">
    <citation type="submission" date="2020-07" db="EMBL/GenBank/DDBJ databases">
        <title>Ethylene signaling mediates host invasion by parasitic plants.</title>
        <authorList>
            <person name="Yoshida S."/>
        </authorList>
    </citation>
    <scope>NUCLEOTIDE SEQUENCE</scope>
    <source>
        <strain evidence="1">Okayama</strain>
    </source>
</reference>
<evidence type="ECO:0008006" key="3">
    <source>
        <dbReference type="Google" id="ProtNLM"/>
    </source>
</evidence>
<evidence type="ECO:0000313" key="1">
    <source>
        <dbReference type="EMBL" id="GFP93762.1"/>
    </source>
</evidence>
<comment type="caution">
    <text evidence="1">The sequence shown here is derived from an EMBL/GenBank/DDBJ whole genome shotgun (WGS) entry which is preliminary data.</text>
</comment>
<dbReference type="EMBL" id="BMAC01000324">
    <property type="protein sequence ID" value="GFP93762.1"/>
    <property type="molecule type" value="Genomic_DNA"/>
</dbReference>
<sequence>ECNVGYIVPQWVDGHQILSEVKRIHGSNSNLPTTTILLPLKPDKVKPVKQQLSSVHPELLLFLSKINTVTAISISSETNFVTRKNIDAESQRFRVRPENMVEKRAEVEEYVITLAFPNGKRLQRGSSNSPGIYAFLPTEMSSRETILLDCKWNLGILNCVPTAFVNAFISLVKEKENAPVSILPRMFGFLPITSSPYALLNSVRDQIQSKLMEESIIPCESYTQQKFFHKPREVGRLKPGFWDLLEMARKQGVCLDSISTHGKYILSSAFDDVANNDFLSFLKVGFVDDDWYVKCVRSSNLVLGGGEDLYLELLLFVAENWSSFSRTSLVDIPFIKYVGAQFKLSVCKINEVPQKQVLLSQKSDLISWLIDWNGEFLGVCNQFFLPKSTQSEIFSHSKSKMIWDWLRKEAKVSSVSVNDYARNLCKVLGSDRKRVVAYAHFFHQSFEKSYLSATEVNDAAHSMPLVNNYGQVIVKRQGVVVPANGSRWVQLVGSNPWREEGYVELGEDYLFSGNYAGVFTREKELLQFLESHVAALDVPDLPPPNAQIPSFYSLLTKENALLLLEWIRNVKAKRRQMPSKFLNCVKSGSWLRVSLGSSKPPSQSFLLTNSACKSLLQNGSILVDIPLVDQSFYGNEILKYKDELREAGVMSEFSEACQYIGNHLMSIAASFTLTRAHVFAILNFIRFLRDKLLPADDFVKQIKDKRWLRTSQGDRSPSESVLYDQKWKAASQISDIPFIDHEYYGEDINTFRMELELLGVVVGFRGHYKLIVDNLKSNCKYQSTEVVLLMLECMRHLSSSFDKLVRVLKDSMLLRTTNSGYKSPGECYLSDPSWGSLLQIFNSFSIIDTQFYGGQPILSFRDELARIGVLVNFEEATKAFARVFRQKASLSSINKDNVLSFLANYKKLKEDGFHFHSDLKNCLQEVKWLRTRLTDCRAPKDVILFSPEWMPVSSISLLPFVDDSENYYGKAIHKYEDLLKTMGVIVSLESGAKLVASFLRLPQDPSVITAAAVCSLLECIRTLLISVSKESFDTLSKKASGVWIKTHVGYRSPDKCLLFGSDWASSLSCKDGPFIDETFYGPGISSYSKELNALGVVVEKKNGCSLLASHLSTQTDFTAIKQIYSYLSEMKWKPKDEVADLKIWIPNEGIWVNSDECVLHDKDVLFGGQLYILDTYYERNLLNFFSYALGVKTHPSLDDYCKLWLNWEDSGHLLSSDECIAFWVFVAKHWSSVTQKVLSEIFRKLPVMSEGSDKILLTDKYDVFVGDDLCLKHLFEKSASQPLFVWYPQPSLISLPRNHLLDIYGKIGVRNLSESVEISKVSACDVEGVEVNPRDVFINQGLFKLILGFLAGLQIEVPKRHEAVNGLLKISVIETPTPITVGYNLRLKSGEIINVDARRLVRWEKEKSEFYMHKLDKTGGRKHVLECATYFSQVISEGILWDDKEDHIQQLAELVKIGFILEFDEEAVGFLMKTKNLQIFLEDEEFLSSAFSS</sequence>
<dbReference type="Proteomes" id="UP000653305">
    <property type="component" value="Unassembled WGS sequence"/>
</dbReference>
<name>A0A830C6K5_9LAMI</name>
<feature type="non-terminal residue" evidence="1">
    <location>
        <position position="1493"/>
    </location>
</feature>
<organism evidence="1 2">
    <name type="scientific">Phtheirospermum japonicum</name>
    <dbReference type="NCBI Taxonomy" id="374723"/>
    <lineage>
        <taxon>Eukaryota</taxon>
        <taxon>Viridiplantae</taxon>
        <taxon>Streptophyta</taxon>
        <taxon>Embryophyta</taxon>
        <taxon>Tracheophyta</taxon>
        <taxon>Spermatophyta</taxon>
        <taxon>Magnoliopsida</taxon>
        <taxon>eudicotyledons</taxon>
        <taxon>Gunneridae</taxon>
        <taxon>Pentapetalae</taxon>
        <taxon>asterids</taxon>
        <taxon>lamiids</taxon>
        <taxon>Lamiales</taxon>
        <taxon>Orobanchaceae</taxon>
        <taxon>Orobanchaceae incertae sedis</taxon>
        <taxon>Phtheirospermum</taxon>
    </lineage>
</organism>